<dbReference type="Proteomes" id="UP000195755">
    <property type="component" value="Chromosome"/>
</dbReference>
<name>A0A1Z2KYQ2_9ACTN</name>
<dbReference type="KEGG" id="salj:SMD11_1495"/>
<sequence length="112" mass="12082">MTKPLGTEPPTGLLQYWVHSFEEDSPGVTVYRPDDFPFPPARGRKGMEFLAGGVFVDHPIGRGDGVDSVRGCWRMGGGGRRVVVWFPGVGRGVGRELEILACDGKVLRVGVG</sequence>
<proteinExistence type="predicted"/>
<organism evidence="1 2">
    <name type="scientific">Streptomyces albireticuli</name>
    <dbReference type="NCBI Taxonomy" id="1940"/>
    <lineage>
        <taxon>Bacteria</taxon>
        <taxon>Bacillati</taxon>
        <taxon>Actinomycetota</taxon>
        <taxon>Actinomycetes</taxon>
        <taxon>Kitasatosporales</taxon>
        <taxon>Streptomycetaceae</taxon>
        <taxon>Streptomyces</taxon>
    </lineage>
</organism>
<evidence type="ECO:0000313" key="2">
    <source>
        <dbReference type="Proteomes" id="UP000195755"/>
    </source>
</evidence>
<gene>
    <name evidence="1" type="ORF">SMD11_1495</name>
</gene>
<dbReference type="AlphaFoldDB" id="A0A1Z2KYQ2"/>
<evidence type="ECO:0000313" key="1">
    <source>
        <dbReference type="EMBL" id="ARZ67156.1"/>
    </source>
</evidence>
<reference evidence="1 2" key="1">
    <citation type="submission" date="2017-06" db="EMBL/GenBank/DDBJ databases">
        <title>Streptomyces albireticuli Genome sequencing and assembly.</title>
        <authorList>
            <person name="Wang Y."/>
            <person name="Du B."/>
            <person name="Ding Y."/>
            <person name="Liu H."/>
            <person name="Hou Q."/>
            <person name="Liu K."/>
            <person name="Yao L."/>
            <person name="Wang C."/>
        </authorList>
    </citation>
    <scope>NUCLEOTIDE SEQUENCE [LARGE SCALE GENOMIC DNA]</scope>
    <source>
        <strain evidence="1 2">MDJK11</strain>
    </source>
</reference>
<protein>
    <submittedName>
        <fullName evidence="1">Uncharacterized protein</fullName>
    </submittedName>
</protein>
<accession>A0A1Z2KYQ2</accession>
<dbReference type="EMBL" id="CP021744">
    <property type="protein sequence ID" value="ARZ67156.1"/>
    <property type="molecule type" value="Genomic_DNA"/>
</dbReference>